<name>A0A1X7T0V3_AMPQE</name>
<organism evidence="1">
    <name type="scientific">Amphimedon queenslandica</name>
    <name type="common">Sponge</name>
    <dbReference type="NCBI Taxonomy" id="400682"/>
    <lineage>
        <taxon>Eukaryota</taxon>
        <taxon>Metazoa</taxon>
        <taxon>Porifera</taxon>
        <taxon>Demospongiae</taxon>
        <taxon>Heteroscleromorpha</taxon>
        <taxon>Haplosclerida</taxon>
        <taxon>Niphatidae</taxon>
        <taxon>Amphimedon</taxon>
    </lineage>
</organism>
<protein>
    <submittedName>
        <fullName evidence="1">Uncharacterized protein</fullName>
    </submittedName>
</protein>
<accession>A0A1X7T0V3</accession>
<reference evidence="1" key="1">
    <citation type="submission" date="2017-05" db="UniProtKB">
        <authorList>
            <consortium name="EnsemblMetazoa"/>
        </authorList>
    </citation>
    <scope>IDENTIFICATION</scope>
</reference>
<proteinExistence type="predicted"/>
<evidence type="ECO:0000313" key="1">
    <source>
        <dbReference type="EnsemblMetazoa" id="Aqu2.1.08062_001"/>
    </source>
</evidence>
<sequence length="114" mass="12631">LKEELKAYITALRAGGGVVNSSIVISAATGILLERNPLSLECNGGHLSLKKGWAKCFLKQMNFVKRKATTKAKVSVENFDELKRQYLIDIKAAVTIDDIPHDLVLNWDQTGLNY</sequence>
<dbReference type="InParanoid" id="A0A1X7T0V3"/>
<dbReference type="EnsemblMetazoa" id="Aqu2.1.08062_001">
    <property type="protein sequence ID" value="Aqu2.1.08062_001"/>
    <property type="gene ID" value="Aqu2.1.08062"/>
</dbReference>
<dbReference type="AlphaFoldDB" id="A0A1X7T0V3"/>